<evidence type="ECO:0000313" key="1">
    <source>
        <dbReference type="EMBL" id="MFC5567514.1"/>
    </source>
</evidence>
<reference evidence="2" key="1">
    <citation type="journal article" date="2019" name="Int. J. Syst. Evol. Microbiol.">
        <title>The Global Catalogue of Microorganisms (GCM) 10K type strain sequencing project: providing services to taxonomists for standard genome sequencing and annotation.</title>
        <authorList>
            <consortium name="The Broad Institute Genomics Platform"/>
            <consortium name="The Broad Institute Genome Sequencing Center for Infectious Disease"/>
            <person name="Wu L."/>
            <person name="Ma J."/>
        </authorList>
    </citation>
    <scope>NUCLEOTIDE SEQUENCE [LARGE SCALE GENOMIC DNA]</scope>
    <source>
        <strain evidence="2">KACC 11588</strain>
    </source>
</reference>
<dbReference type="EMBL" id="JBHSNA010000015">
    <property type="protein sequence ID" value="MFC5567514.1"/>
    <property type="molecule type" value="Genomic_DNA"/>
</dbReference>
<protein>
    <submittedName>
        <fullName evidence="1">Uncharacterized protein</fullName>
    </submittedName>
</protein>
<sequence length="69" mass="7893">MSRLSYTRRRSRRIRRLMRSDPTRGLRLTDRLVARLLADQARALGVPAPLAPAYTPRWIIDAILEAAHG</sequence>
<gene>
    <name evidence="1" type="ORF">ACFPOC_13960</name>
</gene>
<organism evidence="1 2">
    <name type="scientific">Rubellimicrobium aerolatum</name>
    <dbReference type="NCBI Taxonomy" id="490979"/>
    <lineage>
        <taxon>Bacteria</taxon>
        <taxon>Pseudomonadati</taxon>
        <taxon>Pseudomonadota</taxon>
        <taxon>Alphaproteobacteria</taxon>
        <taxon>Rhodobacterales</taxon>
        <taxon>Roseobacteraceae</taxon>
        <taxon>Rubellimicrobium</taxon>
    </lineage>
</organism>
<evidence type="ECO:0000313" key="2">
    <source>
        <dbReference type="Proteomes" id="UP001596056"/>
    </source>
</evidence>
<keyword evidence="2" id="KW-1185">Reference proteome</keyword>
<dbReference type="Proteomes" id="UP001596056">
    <property type="component" value="Unassembled WGS sequence"/>
</dbReference>
<comment type="caution">
    <text evidence="1">The sequence shown here is derived from an EMBL/GenBank/DDBJ whole genome shotgun (WGS) entry which is preliminary data.</text>
</comment>
<name>A0ABW0SFS9_9RHOB</name>
<dbReference type="RefSeq" id="WP_209841086.1">
    <property type="nucleotide sequence ID" value="NZ_JAGGJP010000009.1"/>
</dbReference>
<proteinExistence type="predicted"/>
<accession>A0ABW0SFS9</accession>